<protein>
    <recommendedName>
        <fullName evidence="3">PEP-utilising enzyme mobile domain-containing protein</fullName>
    </recommendedName>
</protein>
<dbReference type="OrthoDB" id="6123450at2759"/>
<feature type="region of interest" description="Disordered" evidence="1">
    <location>
        <begin position="274"/>
        <end position="312"/>
    </location>
</feature>
<dbReference type="InterPro" id="IPR036637">
    <property type="entry name" value="Phosphohistidine_dom_sf"/>
</dbReference>
<dbReference type="AlphaFoldDB" id="A0A7R8ZVD8"/>
<feature type="transmembrane region" description="Helical" evidence="2">
    <location>
        <begin position="6"/>
        <end position="24"/>
    </location>
</feature>
<dbReference type="EMBL" id="OB666103">
    <property type="protein sequence ID" value="CAD7233346.1"/>
    <property type="molecule type" value="Genomic_DNA"/>
</dbReference>
<feature type="compositionally biased region" description="Low complexity" evidence="1">
    <location>
        <begin position="293"/>
        <end position="307"/>
    </location>
</feature>
<feature type="domain" description="PEP-utilising enzyme mobile" evidence="3">
    <location>
        <begin position="177"/>
        <end position="235"/>
    </location>
</feature>
<dbReference type="SUPFAM" id="SSF52009">
    <property type="entry name" value="Phosphohistidine domain"/>
    <property type="match status" value="1"/>
</dbReference>
<accession>A0A7R8ZVD8</accession>
<dbReference type="Pfam" id="PF00391">
    <property type="entry name" value="PEP-utilizers"/>
    <property type="match status" value="1"/>
</dbReference>
<dbReference type="InterPro" id="IPR008279">
    <property type="entry name" value="PEP-util_enz_mobile_dom"/>
</dbReference>
<feature type="compositionally biased region" description="Polar residues" evidence="1">
    <location>
        <begin position="92"/>
        <end position="103"/>
    </location>
</feature>
<organism evidence="4">
    <name type="scientific">Cyprideis torosa</name>
    <dbReference type="NCBI Taxonomy" id="163714"/>
    <lineage>
        <taxon>Eukaryota</taxon>
        <taxon>Metazoa</taxon>
        <taxon>Ecdysozoa</taxon>
        <taxon>Arthropoda</taxon>
        <taxon>Crustacea</taxon>
        <taxon>Oligostraca</taxon>
        <taxon>Ostracoda</taxon>
        <taxon>Podocopa</taxon>
        <taxon>Podocopida</taxon>
        <taxon>Cytherocopina</taxon>
        <taxon>Cytheroidea</taxon>
        <taxon>Cytherideidae</taxon>
        <taxon>Cyprideis</taxon>
    </lineage>
</organism>
<evidence type="ECO:0000259" key="3">
    <source>
        <dbReference type="Pfam" id="PF00391"/>
    </source>
</evidence>
<sequence>MWIGIILFIVGAILICGFFSFVCCRRHAQTAQLDTKPVPMPAYHGPMPPAATSYQPFYAGATSSAQTQSKGSEAGQRMLKPLGWHDSKGQRDSTSGSPSNLNLDPTDYTRNHSCVPAHLREPRTAHAMDRQDKLYFASLRVDLHSLSHAQGSPVGASSVYAGPVRVLQSVKTADTLQKGDILVTVCTDKSWEPYIPLVSGIVTEFGGPFSHAATMAKENGIPCIAGAENATQIFQTEYSAKYAWCTSVEGGVATDRRGAGVHLWSLRQRSRTLPFPRTTSAARPPPPHYLPDKGSGSKSSSTSSSPSMPNQQMRSMFSTVLPAVQSPGTLQDRYGGNQYLRLPRVMSNLHRAG</sequence>
<reference evidence="4" key="1">
    <citation type="submission" date="2020-11" db="EMBL/GenBank/DDBJ databases">
        <authorList>
            <person name="Tran Van P."/>
        </authorList>
    </citation>
    <scope>NUCLEOTIDE SEQUENCE</scope>
</reference>
<proteinExistence type="predicted"/>
<dbReference type="Gene3D" id="3.50.30.10">
    <property type="entry name" value="Phosphohistidine domain"/>
    <property type="match status" value="1"/>
</dbReference>
<name>A0A7R8ZVD8_9CRUS</name>
<evidence type="ECO:0000256" key="2">
    <source>
        <dbReference type="SAM" id="Phobius"/>
    </source>
</evidence>
<dbReference type="PANTHER" id="PTHR43615:SF1">
    <property type="entry name" value="PPDK_N DOMAIN-CONTAINING PROTEIN"/>
    <property type="match status" value="1"/>
</dbReference>
<dbReference type="InterPro" id="IPR051549">
    <property type="entry name" value="PEP_Utilizing_Enz"/>
</dbReference>
<dbReference type="PANTHER" id="PTHR43615">
    <property type="entry name" value="PHOSPHOENOLPYRUVATE SYNTHASE-RELATED"/>
    <property type="match status" value="1"/>
</dbReference>
<keyword evidence="2" id="KW-1133">Transmembrane helix</keyword>
<evidence type="ECO:0000313" key="4">
    <source>
        <dbReference type="EMBL" id="CAD7233346.1"/>
    </source>
</evidence>
<feature type="region of interest" description="Disordered" evidence="1">
    <location>
        <begin position="82"/>
        <end position="107"/>
    </location>
</feature>
<gene>
    <name evidence="4" type="ORF">CTOB1V02_LOCUS11168</name>
</gene>
<evidence type="ECO:0000256" key="1">
    <source>
        <dbReference type="SAM" id="MobiDB-lite"/>
    </source>
</evidence>
<dbReference type="GO" id="GO:0016772">
    <property type="term" value="F:transferase activity, transferring phosphorus-containing groups"/>
    <property type="evidence" value="ECO:0007669"/>
    <property type="project" value="InterPro"/>
</dbReference>
<keyword evidence="2" id="KW-0472">Membrane</keyword>
<keyword evidence="2" id="KW-0812">Transmembrane</keyword>